<organism evidence="1 2">
    <name type="scientific">Carpinus fangiana</name>
    <dbReference type="NCBI Taxonomy" id="176857"/>
    <lineage>
        <taxon>Eukaryota</taxon>
        <taxon>Viridiplantae</taxon>
        <taxon>Streptophyta</taxon>
        <taxon>Embryophyta</taxon>
        <taxon>Tracheophyta</taxon>
        <taxon>Spermatophyta</taxon>
        <taxon>Magnoliopsida</taxon>
        <taxon>eudicotyledons</taxon>
        <taxon>Gunneridae</taxon>
        <taxon>Pentapetalae</taxon>
        <taxon>rosids</taxon>
        <taxon>fabids</taxon>
        <taxon>Fagales</taxon>
        <taxon>Betulaceae</taxon>
        <taxon>Carpinus</taxon>
    </lineage>
</organism>
<evidence type="ECO:0000313" key="2">
    <source>
        <dbReference type="Proteomes" id="UP000327013"/>
    </source>
</evidence>
<reference evidence="1 2" key="1">
    <citation type="submission" date="2019-06" db="EMBL/GenBank/DDBJ databases">
        <title>A chromosomal-level reference genome of Carpinus fangiana (Coryloideae, Betulaceae).</title>
        <authorList>
            <person name="Yang X."/>
            <person name="Wang Z."/>
            <person name="Zhang L."/>
            <person name="Hao G."/>
            <person name="Liu J."/>
            <person name="Yang Y."/>
        </authorList>
    </citation>
    <scope>NUCLEOTIDE SEQUENCE [LARGE SCALE GENOMIC DNA]</scope>
    <source>
        <strain evidence="1">Cfa_2016G</strain>
        <tissue evidence="1">Leaf</tissue>
    </source>
</reference>
<proteinExistence type="predicted"/>
<protein>
    <submittedName>
        <fullName evidence="1">Uncharacterized protein</fullName>
    </submittedName>
</protein>
<name>A0A5N6RQH7_9ROSI</name>
<evidence type="ECO:0000313" key="1">
    <source>
        <dbReference type="EMBL" id="KAE8100539.1"/>
    </source>
</evidence>
<dbReference type="AlphaFoldDB" id="A0A5N6RQH7"/>
<keyword evidence="2" id="KW-1185">Reference proteome</keyword>
<accession>A0A5N6RQH7</accession>
<gene>
    <name evidence="1" type="ORF">FH972_018429</name>
</gene>
<dbReference type="EMBL" id="CM017327">
    <property type="protein sequence ID" value="KAE8100539.1"/>
    <property type="molecule type" value="Genomic_DNA"/>
</dbReference>
<dbReference type="Proteomes" id="UP000327013">
    <property type="component" value="Chromosome 7"/>
</dbReference>
<sequence length="79" mass="8761">MPIAFRSSAEWVIPDIELSPSLHIKEAEVRKCSKEAMQEVSGFWVRYILGFGGGGESLKLEAGQWPSGGEDGHWAVEVW</sequence>